<dbReference type="UniPathway" id="UPA00378"/>
<comment type="function">
    <text evidence="13 17">Initiates complex N-linked carbohydrate formation. Essential for the conversion of high-mannose to hybrid and complex N-glycans.</text>
</comment>
<dbReference type="STRING" id="42156.A0A3P6TT70"/>
<dbReference type="InterPro" id="IPR052261">
    <property type="entry name" value="Glycosyltransferase_13"/>
</dbReference>
<dbReference type="OrthoDB" id="440755at2759"/>
<evidence type="ECO:0000256" key="14">
    <source>
        <dbReference type="ARBA" id="ARBA00038949"/>
    </source>
</evidence>
<keyword evidence="19" id="KW-1185">Reference proteome</keyword>
<dbReference type="GO" id="GO:0030145">
    <property type="term" value="F:manganese ion binding"/>
    <property type="evidence" value="ECO:0007669"/>
    <property type="project" value="UniProtKB-UniRule"/>
</dbReference>
<comment type="similarity">
    <text evidence="3 17">Belongs to the glycosyltransferase 13 family.</text>
</comment>
<name>A0A3P6TT70_LITSI</name>
<evidence type="ECO:0000313" key="18">
    <source>
        <dbReference type="EMBL" id="VDK82280.1"/>
    </source>
</evidence>
<dbReference type="Gene3D" id="3.90.550.10">
    <property type="entry name" value="Spore Coat Polysaccharide Biosynthesis Protein SpsA, Chain A"/>
    <property type="match status" value="1"/>
</dbReference>
<dbReference type="GO" id="GO:0003827">
    <property type="term" value="F:alpha-1,3-mannosylglycoprotein 2-beta-N-acetylglucosaminyltransferase activity"/>
    <property type="evidence" value="ECO:0007669"/>
    <property type="project" value="UniProtKB-UniRule"/>
</dbReference>
<dbReference type="AlphaFoldDB" id="A0A3P6TT70"/>
<keyword evidence="10 17" id="KW-0333">Golgi apparatus</keyword>
<evidence type="ECO:0000256" key="8">
    <source>
        <dbReference type="ARBA" id="ARBA00022968"/>
    </source>
</evidence>
<dbReference type="CDD" id="cd02514">
    <property type="entry name" value="GT13_GLCNAC-TI"/>
    <property type="match status" value="1"/>
</dbReference>
<comment type="pathway">
    <text evidence="2 17">Protein modification; protein glycosylation.</text>
</comment>
<keyword evidence="12 17" id="KW-0464">Manganese</keyword>
<organism evidence="18 19">
    <name type="scientific">Litomosoides sigmodontis</name>
    <name type="common">Filarial nematode worm</name>
    <dbReference type="NCBI Taxonomy" id="42156"/>
    <lineage>
        <taxon>Eukaryota</taxon>
        <taxon>Metazoa</taxon>
        <taxon>Ecdysozoa</taxon>
        <taxon>Nematoda</taxon>
        <taxon>Chromadorea</taxon>
        <taxon>Rhabditida</taxon>
        <taxon>Spirurina</taxon>
        <taxon>Spiruromorpha</taxon>
        <taxon>Filarioidea</taxon>
        <taxon>Onchocercidae</taxon>
        <taxon>Litomosoides</taxon>
    </lineage>
</organism>
<dbReference type="InterPro" id="IPR004139">
    <property type="entry name" value="Glyco_trans_13"/>
</dbReference>
<keyword evidence="5" id="KW-0808">Transferase</keyword>
<evidence type="ECO:0000256" key="5">
    <source>
        <dbReference type="ARBA" id="ARBA00022679"/>
    </source>
</evidence>
<evidence type="ECO:0000256" key="6">
    <source>
        <dbReference type="ARBA" id="ARBA00022692"/>
    </source>
</evidence>
<evidence type="ECO:0000256" key="10">
    <source>
        <dbReference type="ARBA" id="ARBA00023034"/>
    </source>
</evidence>
<comment type="cofactor">
    <cofactor evidence="17">
        <name>Mn(2+)</name>
        <dbReference type="ChEBI" id="CHEBI:29035"/>
    </cofactor>
    <text evidence="17">The cofactor is mostly bound to the substrate.</text>
</comment>
<keyword evidence="9 17" id="KW-1133">Transmembrane helix</keyword>
<reference evidence="18 19" key="1">
    <citation type="submission" date="2018-08" db="EMBL/GenBank/DDBJ databases">
        <authorList>
            <person name="Laetsch R D."/>
            <person name="Stevens L."/>
            <person name="Kumar S."/>
            <person name="Blaxter L. M."/>
        </authorList>
    </citation>
    <scope>NUCLEOTIDE SEQUENCE [LARGE SCALE GENOMIC DNA]</scope>
</reference>
<evidence type="ECO:0000313" key="19">
    <source>
        <dbReference type="Proteomes" id="UP000277928"/>
    </source>
</evidence>
<keyword evidence="4 17" id="KW-0328">Glycosyltransferase</keyword>
<dbReference type="EMBL" id="UYRX01000441">
    <property type="protein sequence ID" value="VDK82280.1"/>
    <property type="molecule type" value="Genomic_DNA"/>
</dbReference>
<dbReference type="FunFam" id="3.90.550.10:FF:000252">
    <property type="entry name" value="Protein O-linked-mannose beta-1,2-N-acetylglucosaminyltransferase 1"/>
    <property type="match status" value="1"/>
</dbReference>
<evidence type="ECO:0000256" key="7">
    <source>
        <dbReference type="ARBA" id="ARBA00022723"/>
    </source>
</evidence>
<dbReference type="Gene3D" id="3.10.180.20">
    <property type="entry name" value="N-Acetylglucosaminyltransferase I, Domain 2"/>
    <property type="match status" value="1"/>
</dbReference>
<feature type="transmembrane region" description="Helical" evidence="17">
    <location>
        <begin position="7"/>
        <end position="25"/>
    </location>
</feature>
<dbReference type="PANTHER" id="PTHR10468">
    <property type="entry name" value="PROTEIN O-LINKED-MANNOSE BETA-1,2-N-ACETYLGLUCOSAMINYLTRANSFERASE 1/ALPHA-1,3-MANNOSYL-GLYCOPROTEIN 2-BETA-N-ACETYLGLUCOSAMINYLTRANSFERASE"/>
    <property type="match status" value="1"/>
</dbReference>
<dbReference type="SUPFAM" id="SSF53448">
    <property type="entry name" value="Nucleotide-diphospho-sugar transferases"/>
    <property type="match status" value="1"/>
</dbReference>
<evidence type="ECO:0000256" key="4">
    <source>
        <dbReference type="ARBA" id="ARBA00022676"/>
    </source>
</evidence>
<evidence type="ECO:0000256" key="17">
    <source>
        <dbReference type="RuleBase" id="RU368119"/>
    </source>
</evidence>
<evidence type="ECO:0000256" key="16">
    <source>
        <dbReference type="ARBA" id="ARBA00049421"/>
    </source>
</evidence>
<dbReference type="OMA" id="DSFKMLA"/>
<keyword evidence="11 17" id="KW-0472">Membrane</keyword>
<evidence type="ECO:0000256" key="3">
    <source>
        <dbReference type="ARBA" id="ARBA00006492"/>
    </source>
</evidence>
<dbReference type="EC" id="2.4.1.101" evidence="14 17"/>
<evidence type="ECO:0000256" key="11">
    <source>
        <dbReference type="ARBA" id="ARBA00023136"/>
    </source>
</evidence>
<dbReference type="InterPro" id="IPR029044">
    <property type="entry name" value="Nucleotide-diphossugar_trans"/>
</dbReference>
<evidence type="ECO:0000256" key="15">
    <source>
        <dbReference type="ARBA" id="ARBA00041712"/>
    </source>
</evidence>
<evidence type="ECO:0000256" key="1">
    <source>
        <dbReference type="ARBA" id="ARBA00004323"/>
    </source>
</evidence>
<gene>
    <name evidence="18" type="ORF">NLS_LOCUS5675</name>
</gene>
<dbReference type="GO" id="GO:0000139">
    <property type="term" value="C:Golgi membrane"/>
    <property type="evidence" value="ECO:0007669"/>
    <property type="project" value="UniProtKB-SubCell"/>
</dbReference>
<sequence>MRKIRSSIFYAVLIVVALVIPKFIFNIATQNAIYKLDDDLQHRRQLLNLRVRSMARRLATDLQQVRNVLNDEGRLETVILVIACDRFEALKEHLELLKNLQGPKIPIVVSLDCNHGAIRDLILNAGPNITLIENPNQSLFNLTKQEKKYEGYYRIARHYHFALDYVFSVLKYQSAIITEDDLLLAPDFLEYMLANRKLLFEDPTIWCISAWNDNGKEELIVKDNSLLYRTDFFPGLGWMLTSQLWEELKAKWPKTFWDDWMRDPAQRQGRACIRPEISRTGISLLGKKGVSKGLYYEKHLKHIVVNTDFYRFSQSNLSYLKKDNYDRAFHKSVIGAVPVTLDEILKGRFSNGTVLPGKVRLLYIAVADFKAFARRFSVMDDFRSGICRTCYHGVLSFRYGKRLVFLAPKEIQSI</sequence>
<keyword evidence="6 17" id="KW-0812">Transmembrane</keyword>
<comment type="catalytic activity">
    <reaction evidence="16 17">
        <text>N(4)-(alpha-D-Man-(1-&gt;3)-[alpha-D-Man-(1-&gt;3)-[alpha-D-Man-(1-&gt;6)]-alpha-D-Man-(1-&gt;6)]-beta-D-Man-(1-&gt;4)-beta-D-GlcNAc-(1-&gt;4)-beta-D-GlcNAc)-L-asparaginyl-[protein] (N-glucan mannose isomer 5A1,2) + UDP-N-acetyl-alpha-D-glucosamine = N(4)-{beta-D-GlcNAc-(1-&gt;2)-alpha-D-Man-(1-&gt;3)-[alpha-D-Man-(1-&gt;3)-[alpha-D-Man-(1-&gt;6)]-alpha-D-Man-(1-&gt;6)]-beta-D-Man-(1-&gt;4)-beta-D-GlcNAc-(1-&gt;4)-beta-D-GlcNAc}-L-asparaginyl-[protein] + UDP + H(+)</text>
        <dbReference type="Rhea" id="RHEA:11456"/>
        <dbReference type="Rhea" id="RHEA-COMP:14367"/>
        <dbReference type="Rhea" id="RHEA-COMP:14368"/>
        <dbReference type="ChEBI" id="CHEBI:15378"/>
        <dbReference type="ChEBI" id="CHEBI:57705"/>
        <dbReference type="ChEBI" id="CHEBI:58223"/>
        <dbReference type="ChEBI" id="CHEBI:59087"/>
        <dbReference type="ChEBI" id="CHEBI:60625"/>
        <dbReference type="EC" id="2.4.1.101"/>
    </reaction>
</comment>
<dbReference type="Proteomes" id="UP000277928">
    <property type="component" value="Unassembled WGS sequence"/>
</dbReference>
<evidence type="ECO:0000256" key="13">
    <source>
        <dbReference type="ARBA" id="ARBA00037706"/>
    </source>
</evidence>
<dbReference type="Pfam" id="PF03071">
    <property type="entry name" value="GNT-I"/>
    <property type="match status" value="1"/>
</dbReference>
<evidence type="ECO:0000256" key="2">
    <source>
        <dbReference type="ARBA" id="ARBA00004922"/>
    </source>
</evidence>
<keyword evidence="8 17" id="KW-0735">Signal-anchor</keyword>
<dbReference type="PANTHER" id="PTHR10468:SF0">
    <property type="entry name" value="ALPHA-1,3-MANNOSYL-GLYCOPROTEIN 2-BETA-N-ACETYLGLUCOSAMINYLTRANSFERASE"/>
    <property type="match status" value="1"/>
</dbReference>
<dbReference type="GO" id="GO:0006487">
    <property type="term" value="P:protein N-linked glycosylation"/>
    <property type="evidence" value="ECO:0007669"/>
    <property type="project" value="TreeGrafter"/>
</dbReference>
<comment type="subcellular location">
    <subcellularLocation>
        <location evidence="1 17">Golgi apparatus membrane</location>
        <topology evidence="1 17">Single-pass type II membrane protein</topology>
    </subcellularLocation>
</comment>
<protein>
    <recommendedName>
        <fullName evidence="14 17">Alpha-1,3-mannosyl-glycoprotein 2-beta-N-acetylglucosaminyltransferase</fullName>
        <shortName evidence="17">GNT-I</shortName>
        <shortName evidence="17">GlcNAc-T I</shortName>
        <ecNumber evidence="14 17">2.4.1.101</ecNumber>
    </recommendedName>
    <alternativeName>
        <fullName evidence="15 17">N-glycosyl-oligosaccharide-glycoprotein N-acetylglucosaminyltransferase I</fullName>
    </alternativeName>
</protein>
<evidence type="ECO:0000256" key="9">
    <source>
        <dbReference type="ARBA" id="ARBA00022989"/>
    </source>
</evidence>
<accession>A0A3P6TT70</accession>
<keyword evidence="7 17" id="KW-0479">Metal-binding</keyword>
<evidence type="ECO:0000256" key="12">
    <source>
        <dbReference type="ARBA" id="ARBA00023211"/>
    </source>
</evidence>
<proteinExistence type="inferred from homology"/>